<dbReference type="Pfam" id="PF00496">
    <property type="entry name" value="SBP_bac_5"/>
    <property type="match status" value="1"/>
</dbReference>
<dbReference type="PANTHER" id="PTHR30290:SF83">
    <property type="entry name" value="ABC TRANSPORTER SUBSTRATE-BINDING PROTEIN"/>
    <property type="match status" value="1"/>
</dbReference>
<evidence type="ECO:0000256" key="1">
    <source>
        <dbReference type="SAM" id="SignalP"/>
    </source>
</evidence>
<dbReference type="SUPFAM" id="SSF53850">
    <property type="entry name" value="Periplasmic binding protein-like II"/>
    <property type="match status" value="1"/>
</dbReference>
<dbReference type="OrthoDB" id="5240629at2"/>
<dbReference type="GO" id="GO:1904680">
    <property type="term" value="F:peptide transmembrane transporter activity"/>
    <property type="evidence" value="ECO:0007669"/>
    <property type="project" value="TreeGrafter"/>
</dbReference>
<dbReference type="RefSeq" id="WP_131941604.1">
    <property type="nucleotide sequence ID" value="NZ_BAAAMX010000013.1"/>
</dbReference>
<organism evidence="3 4">
    <name type="scientific">Actinomadura bangladeshensis</name>
    <dbReference type="NCBI Taxonomy" id="453573"/>
    <lineage>
        <taxon>Bacteria</taxon>
        <taxon>Bacillati</taxon>
        <taxon>Actinomycetota</taxon>
        <taxon>Actinomycetes</taxon>
        <taxon>Streptosporangiales</taxon>
        <taxon>Thermomonosporaceae</taxon>
        <taxon>Actinomadura</taxon>
    </lineage>
</organism>
<accession>A0A4R4NXY1</accession>
<feature type="domain" description="Solute-binding protein family 5" evidence="2">
    <location>
        <begin position="104"/>
        <end position="487"/>
    </location>
</feature>
<comment type="caution">
    <text evidence="3">The sequence shown here is derived from an EMBL/GenBank/DDBJ whole genome shotgun (WGS) entry which is preliminary data.</text>
</comment>
<reference evidence="3 4" key="1">
    <citation type="submission" date="2019-03" db="EMBL/GenBank/DDBJ databases">
        <title>Draft genome sequences of novel Actinobacteria.</title>
        <authorList>
            <person name="Sahin N."/>
            <person name="Ay H."/>
            <person name="Saygin H."/>
        </authorList>
    </citation>
    <scope>NUCLEOTIDE SEQUENCE [LARGE SCALE GENOMIC DNA]</scope>
    <source>
        <strain evidence="3 4">DSM 45347</strain>
    </source>
</reference>
<feature type="chain" id="PRO_5038384643" evidence="1">
    <location>
        <begin position="26"/>
        <end position="588"/>
    </location>
</feature>
<dbReference type="InterPro" id="IPR030678">
    <property type="entry name" value="Peptide/Ni-bd"/>
</dbReference>
<dbReference type="Proteomes" id="UP000295431">
    <property type="component" value="Unassembled WGS sequence"/>
</dbReference>
<keyword evidence="1" id="KW-0732">Signal</keyword>
<dbReference type="PANTHER" id="PTHR30290">
    <property type="entry name" value="PERIPLASMIC BINDING COMPONENT OF ABC TRANSPORTER"/>
    <property type="match status" value="1"/>
</dbReference>
<dbReference type="AlphaFoldDB" id="A0A4R4NXY1"/>
<dbReference type="InterPro" id="IPR039424">
    <property type="entry name" value="SBP_5"/>
</dbReference>
<dbReference type="GO" id="GO:0042597">
    <property type="term" value="C:periplasmic space"/>
    <property type="evidence" value="ECO:0007669"/>
    <property type="project" value="UniProtKB-ARBA"/>
</dbReference>
<dbReference type="CDD" id="cd08506">
    <property type="entry name" value="PBP2_clavulanate_OppA2"/>
    <property type="match status" value="1"/>
</dbReference>
<dbReference type="Gene3D" id="3.10.105.10">
    <property type="entry name" value="Dipeptide-binding Protein, Domain 3"/>
    <property type="match status" value="1"/>
</dbReference>
<evidence type="ECO:0000313" key="3">
    <source>
        <dbReference type="EMBL" id="TDC13093.1"/>
    </source>
</evidence>
<dbReference type="InterPro" id="IPR000914">
    <property type="entry name" value="SBP_5_dom"/>
</dbReference>
<dbReference type="GO" id="GO:0015833">
    <property type="term" value="P:peptide transport"/>
    <property type="evidence" value="ECO:0007669"/>
    <property type="project" value="TreeGrafter"/>
</dbReference>
<proteinExistence type="predicted"/>
<feature type="signal peptide" evidence="1">
    <location>
        <begin position="1"/>
        <end position="25"/>
    </location>
</feature>
<dbReference type="GO" id="GO:0043190">
    <property type="term" value="C:ATP-binding cassette (ABC) transporter complex"/>
    <property type="evidence" value="ECO:0007669"/>
    <property type="project" value="InterPro"/>
</dbReference>
<protein>
    <submittedName>
        <fullName evidence="3">ABC transporter substrate-binding protein</fullName>
    </submittedName>
</protein>
<name>A0A4R4NXY1_9ACTN</name>
<dbReference type="Gene3D" id="3.40.190.10">
    <property type="entry name" value="Periplasmic binding protein-like II"/>
    <property type="match status" value="1"/>
</dbReference>
<keyword evidence="4" id="KW-1185">Reference proteome</keyword>
<evidence type="ECO:0000313" key="4">
    <source>
        <dbReference type="Proteomes" id="UP000295431"/>
    </source>
</evidence>
<dbReference type="EMBL" id="SMJW01000109">
    <property type="protein sequence ID" value="TDC13093.1"/>
    <property type="molecule type" value="Genomic_DNA"/>
</dbReference>
<evidence type="ECO:0000259" key="2">
    <source>
        <dbReference type="Pfam" id="PF00496"/>
    </source>
</evidence>
<sequence>MRSSSGTARAGAVAAGLVAVLLAPAGCGGGEEPVRGGTLRVAGSADVDHLDTAAVYTTWGGLLARQFARTLFGYRASNDFGEAVTVRPDVALEIPTARNGGLGRDGRTYTIRLRGGVLWNTSPPREVTAADFVRGIKRACNPAAPAGGRAYFIETIAGMGRFCAGYARVDPGSAAAMARYQRTTGVPGLVAADAKTLVIKLNRPATDLVNLLALESAAAAPAEYDRYIPDSPEFRRHIVSDGPYQITSHTPGRRYVLERNPSWRAASDPIRAQNPDRIEISLGHDSPDDVQGMLESGAADLPWDQPVPAAKIAELRDDPDFAIMEGSALDPYLVFNTLSPNNGGALGRTAVRQAIGYAVDKAAVVRIYGGPDIAEVLHQTIPPRSVGHQEFNLYPTPGDRGDPDRCRRMLARAGYPHGLTLTFPYRLSGNHPQVARSITRDLAACGITARLRPDTSGAFYGTTLVTPARARAGKWDIAVPGWVPDWYGNNGRTTIVPLFDGRHYGPNSSDYGGFDDPAVNRLIDHALNARDAATAAGYWAQADHRIMEDAAVVPLINQRTPIFHSARVRNARYLPQYRAYDLNQVTFR</sequence>
<gene>
    <name evidence="3" type="ORF">E1284_21290</name>
</gene>
<dbReference type="PIRSF" id="PIRSF002741">
    <property type="entry name" value="MppA"/>
    <property type="match status" value="1"/>
</dbReference>